<reference evidence="2 3" key="2">
    <citation type="submission" date="2018-08" db="EMBL/GenBank/DDBJ databases">
        <authorList>
            <person name="Laetsch R D."/>
            <person name="Stevens L."/>
            <person name="Kumar S."/>
            <person name="Blaxter L. M."/>
        </authorList>
    </citation>
    <scope>NUCLEOTIDE SEQUENCE [LARGE SCALE GENOMIC DNA]</scope>
</reference>
<reference evidence="4" key="1">
    <citation type="submission" date="2016-06" db="UniProtKB">
        <authorList>
            <consortium name="WormBaseParasite"/>
        </authorList>
    </citation>
    <scope>IDENTIFICATION</scope>
</reference>
<dbReference type="OrthoDB" id="5848770at2759"/>
<dbReference type="EMBL" id="UYRW01004042">
    <property type="protein sequence ID" value="VDM92048.1"/>
    <property type="molecule type" value="Genomic_DNA"/>
</dbReference>
<evidence type="ECO:0000256" key="1">
    <source>
        <dbReference type="SAM" id="MobiDB-lite"/>
    </source>
</evidence>
<keyword evidence="3" id="KW-1185">Reference proteome</keyword>
<organism evidence="4">
    <name type="scientific">Onchocerca ochengi</name>
    <name type="common">Filarial nematode worm</name>
    <dbReference type="NCBI Taxonomy" id="42157"/>
    <lineage>
        <taxon>Eukaryota</taxon>
        <taxon>Metazoa</taxon>
        <taxon>Ecdysozoa</taxon>
        <taxon>Nematoda</taxon>
        <taxon>Chromadorea</taxon>
        <taxon>Rhabditida</taxon>
        <taxon>Spirurina</taxon>
        <taxon>Spiruromorpha</taxon>
        <taxon>Filarioidea</taxon>
        <taxon>Onchocercidae</taxon>
        <taxon>Onchocerca</taxon>
    </lineage>
</organism>
<evidence type="ECO:0000313" key="3">
    <source>
        <dbReference type="Proteomes" id="UP000271087"/>
    </source>
</evidence>
<feature type="region of interest" description="Disordered" evidence="1">
    <location>
        <begin position="261"/>
        <end position="294"/>
    </location>
</feature>
<evidence type="ECO:0000313" key="2">
    <source>
        <dbReference type="EMBL" id="VDM92048.1"/>
    </source>
</evidence>
<evidence type="ECO:0000313" key="4">
    <source>
        <dbReference type="WBParaSite" id="nOo.2.0.1.t08961-RA"/>
    </source>
</evidence>
<feature type="compositionally biased region" description="Basic residues" evidence="1">
    <location>
        <begin position="280"/>
        <end position="294"/>
    </location>
</feature>
<accession>A0A182ELH1</accession>
<dbReference type="Proteomes" id="UP000271087">
    <property type="component" value="Unassembled WGS sequence"/>
</dbReference>
<gene>
    <name evidence="2" type="ORF">NOO_LOCUS8961</name>
</gene>
<dbReference type="WBParaSite" id="nOo.2.0.1.t08961-RA">
    <property type="protein sequence ID" value="nOo.2.0.1.t08961-RA"/>
    <property type="gene ID" value="nOo.2.0.1.g08961"/>
</dbReference>
<protein>
    <submittedName>
        <fullName evidence="4">Tudor domain-containing protein</fullName>
    </submittedName>
</protein>
<dbReference type="AlphaFoldDB" id="A0A182ELH1"/>
<name>A0A182ELH1_ONCOC</name>
<proteinExistence type="predicted"/>
<sequence length="294" mass="33770">MLCQIIVRLLNPPAVFSNQQLFRLLIQILLVNIVLIDEPLGRFRIQAFFRLRTFERAYKLFEKKMCFHYLFYGEEKDYVVEKPVKDCNYAFHDIKDNQVYRVRCLDDGGHAGVVPVYFIDQMRHQNVPISQLRKLTNDYVKPAYGVVAKTAPFIIVSGREDEFRKSFSQICSKLLEHSEQDIQADVVSEPSKNLFELKQIFSEAHGGLKIPAAFMRQNLIQMNYPHKKELFGSVFSTSVSSRLVSGAGQFQLSFEDGFVSTSDSSEGATAVVKQKGSDNHKRKIRQRSKHSNDC</sequence>
<dbReference type="SUPFAM" id="SSF63748">
    <property type="entry name" value="Tudor/PWWP/MBT"/>
    <property type="match status" value="1"/>
</dbReference>